<dbReference type="EMBL" id="SZYD01000004">
    <property type="protein sequence ID" value="KAD6454769.1"/>
    <property type="molecule type" value="Genomic_DNA"/>
</dbReference>
<reference evidence="2 3" key="1">
    <citation type="submission" date="2019-05" db="EMBL/GenBank/DDBJ databases">
        <title>Mikania micrantha, genome provides insights into the molecular mechanism of rapid growth.</title>
        <authorList>
            <person name="Liu B."/>
        </authorList>
    </citation>
    <scope>NUCLEOTIDE SEQUENCE [LARGE SCALE GENOMIC DNA]</scope>
    <source>
        <strain evidence="2">NLD-2019</strain>
        <tissue evidence="2">Leaf</tissue>
    </source>
</reference>
<name>A0A5N6PJ47_9ASTR</name>
<protein>
    <submittedName>
        <fullName evidence="2">Uncharacterized protein</fullName>
    </submittedName>
</protein>
<keyword evidence="3" id="KW-1185">Reference proteome</keyword>
<gene>
    <name evidence="2" type="ORF">E3N88_09475</name>
</gene>
<proteinExistence type="predicted"/>
<accession>A0A5N6PJ47</accession>
<feature type="region of interest" description="Disordered" evidence="1">
    <location>
        <begin position="1"/>
        <end position="23"/>
    </location>
</feature>
<organism evidence="2 3">
    <name type="scientific">Mikania micrantha</name>
    <name type="common">bitter vine</name>
    <dbReference type="NCBI Taxonomy" id="192012"/>
    <lineage>
        <taxon>Eukaryota</taxon>
        <taxon>Viridiplantae</taxon>
        <taxon>Streptophyta</taxon>
        <taxon>Embryophyta</taxon>
        <taxon>Tracheophyta</taxon>
        <taxon>Spermatophyta</taxon>
        <taxon>Magnoliopsida</taxon>
        <taxon>eudicotyledons</taxon>
        <taxon>Gunneridae</taxon>
        <taxon>Pentapetalae</taxon>
        <taxon>asterids</taxon>
        <taxon>campanulids</taxon>
        <taxon>Asterales</taxon>
        <taxon>Asteraceae</taxon>
        <taxon>Asteroideae</taxon>
        <taxon>Heliantheae alliance</taxon>
        <taxon>Eupatorieae</taxon>
        <taxon>Mikania</taxon>
    </lineage>
</organism>
<evidence type="ECO:0000313" key="3">
    <source>
        <dbReference type="Proteomes" id="UP000326396"/>
    </source>
</evidence>
<comment type="caution">
    <text evidence="2">The sequence shown here is derived from an EMBL/GenBank/DDBJ whole genome shotgun (WGS) entry which is preliminary data.</text>
</comment>
<dbReference type="Proteomes" id="UP000326396">
    <property type="component" value="Linkage Group LG12"/>
</dbReference>
<sequence length="76" mass="8111">MCRRGLPLPRSVGGCRNSGSTKKNRVSVAAPSVGSQFISDASRVTVELQCEQAKIRKHESLAGLVEANELSSGELR</sequence>
<evidence type="ECO:0000256" key="1">
    <source>
        <dbReference type="SAM" id="MobiDB-lite"/>
    </source>
</evidence>
<dbReference type="AlphaFoldDB" id="A0A5N6PJ47"/>
<evidence type="ECO:0000313" key="2">
    <source>
        <dbReference type="EMBL" id="KAD6454769.1"/>
    </source>
</evidence>